<evidence type="ECO:0000256" key="7">
    <source>
        <dbReference type="ARBA" id="ARBA00023034"/>
    </source>
</evidence>
<evidence type="ECO:0000256" key="5">
    <source>
        <dbReference type="ARBA" id="ARBA00022824"/>
    </source>
</evidence>
<comment type="subcellular location">
    <subcellularLocation>
        <location evidence="2">Endoplasmic reticulum</location>
    </subcellularLocation>
    <subcellularLocation>
        <location evidence="1">Golgi apparatus</location>
        <location evidence="1">cis-Golgi network</location>
    </subcellularLocation>
</comment>
<evidence type="ECO:0000313" key="9">
    <source>
        <dbReference type="Proteomes" id="UP000001058"/>
    </source>
</evidence>
<dbReference type="InterPro" id="IPR007194">
    <property type="entry name" value="TRAPP_component"/>
</dbReference>
<organism evidence="9">
    <name type="scientific">Volvox carteri f. nagariensis</name>
    <dbReference type="NCBI Taxonomy" id="3068"/>
    <lineage>
        <taxon>Eukaryota</taxon>
        <taxon>Viridiplantae</taxon>
        <taxon>Chlorophyta</taxon>
        <taxon>core chlorophytes</taxon>
        <taxon>Chlorophyceae</taxon>
        <taxon>CS clade</taxon>
        <taxon>Chlamydomonadales</taxon>
        <taxon>Volvocaceae</taxon>
        <taxon>Volvox</taxon>
    </lineage>
</organism>
<dbReference type="InterPro" id="IPR024096">
    <property type="entry name" value="NO_sig/Golgi_transp_ligand-bd"/>
</dbReference>
<dbReference type="OrthoDB" id="10262857at2759"/>
<dbReference type="GO" id="GO:0048193">
    <property type="term" value="P:Golgi vesicle transport"/>
    <property type="evidence" value="ECO:0007669"/>
    <property type="project" value="InterPro"/>
</dbReference>
<dbReference type="PANTHER" id="PTHR13048">
    <property type="entry name" value="TRAFFICKING PROTEIN PARTICLE COMPLEX SUBUNIT 3"/>
    <property type="match status" value="1"/>
</dbReference>
<dbReference type="InParanoid" id="D8U7N6"/>
<dbReference type="RefSeq" id="XP_002954624.1">
    <property type="nucleotide sequence ID" value="XM_002954578.1"/>
</dbReference>
<name>D8U7N6_VOLCA</name>
<protein>
    <submittedName>
        <fullName evidence="8">Uncharacterized protein bet3.2</fullName>
    </submittedName>
</protein>
<dbReference type="Proteomes" id="UP000001058">
    <property type="component" value="Unassembled WGS sequence"/>
</dbReference>
<keyword evidence="5" id="KW-0256">Endoplasmic reticulum</keyword>
<keyword evidence="9" id="KW-1185">Reference proteome</keyword>
<evidence type="ECO:0000256" key="1">
    <source>
        <dbReference type="ARBA" id="ARBA00004222"/>
    </source>
</evidence>
<dbReference type="AlphaFoldDB" id="D8U7N6"/>
<evidence type="ECO:0000256" key="3">
    <source>
        <dbReference type="ARBA" id="ARBA00006218"/>
    </source>
</evidence>
<keyword evidence="4" id="KW-0813">Transport</keyword>
<dbReference type="FunCoup" id="D8U7N6">
    <property type="interactions" value="2083"/>
</dbReference>
<dbReference type="GeneID" id="9626173"/>
<dbReference type="Gene3D" id="3.30.1380.20">
    <property type="entry name" value="Trafficking protein particle complex subunit 3"/>
    <property type="match status" value="2"/>
</dbReference>
<dbReference type="GO" id="GO:0030008">
    <property type="term" value="C:TRAPP complex"/>
    <property type="evidence" value="ECO:0007669"/>
    <property type="project" value="InterPro"/>
</dbReference>
<dbReference type="GO" id="GO:0005794">
    <property type="term" value="C:Golgi apparatus"/>
    <property type="evidence" value="ECO:0007669"/>
    <property type="project" value="UniProtKB-SubCell"/>
</dbReference>
<dbReference type="InterPro" id="IPR016721">
    <property type="entry name" value="Bet3"/>
</dbReference>
<evidence type="ECO:0000313" key="8">
    <source>
        <dbReference type="EMBL" id="EFJ44265.1"/>
    </source>
</evidence>
<sequence>MGYNMGIRLVDEFLAKAKITRCSSFRDTAEVVAKQALPMFLNVSASVANWSPDQTECSLVGRGREEGNRSCAEQEAGFVWFAWRLLREGAWGYGVVNMDVECRWLSDMLKGDDCYELREKLKEHRDEKFPYKDDD</sequence>
<dbReference type="EMBL" id="GL378365">
    <property type="protein sequence ID" value="EFJ44265.1"/>
    <property type="molecule type" value="Genomic_DNA"/>
</dbReference>
<keyword evidence="7" id="KW-0333">Golgi apparatus</keyword>
<dbReference type="KEGG" id="vcn:VOLCADRAFT_76381"/>
<comment type="similarity">
    <text evidence="3">Belongs to the TRAPP small subunits family. BET3 subfamily.</text>
</comment>
<evidence type="ECO:0000256" key="6">
    <source>
        <dbReference type="ARBA" id="ARBA00022892"/>
    </source>
</evidence>
<gene>
    <name evidence="8" type="primary">bet3.2</name>
    <name evidence="8" type="ORF">VOLCADRAFT_76381</name>
</gene>
<evidence type="ECO:0000256" key="2">
    <source>
        <dbReference type="ARBA" id="ARBA00004240"/>
    </source>
</evidence>
<dbReference type="STRING" id="3068.D8U7N6"/>
<dbReference type="GO" id="GO:0005783">
    <property type="term" value="C:endoplasmic reticulum"/>
    <property type="evidence" value="ECO:0007669"/>
    <property type="project" value="UniProtKB-SubCell"/>
</dbReference>
<keyword evidence="6" id="KW-0931">ER-Golgi transport</keyword>
<reference evidence="8 9" key="1">
    <citation type="journal article" date="2010" name="Science">
        <title>Genomic analysis of organismal complexity in the multicellular green alga Volvox carteri.</title>
        <authorList>
            <person name="Prochnik S.E."/>
            <person name="Umen J."/>
            <person name="Nedelcu A.M."/>
            <person name="Hallmann A."/>
            <person name="Miller S.M."/>
            <person name="Nishii I."/>
            <person name="Ferris P."/>
            <person name="Kuo A."/>
            <person name="Mitros T."/>
            <person name="Fritz-Laylin L.K."/>
            <person name="Hellsten U."/>
            <person name="Chapman J."/>
            <person name="Simakov O."/>
            <person name="Rensing S.A."/>
            <person name="Terry A."/>
            <person name="Pangilinan J."/>
            <person name="Kapitonov V."/>
            <person name="Jurka J."/>
            <person name="Salamov A."/>
            <person name="Shapiro H."/>
            <person name="Schmutz J."/>
            <person name="Grimwood J."/>
            <person name="Lindquist E."/>
            <person name="Lucas S."/>
            <person name="Grigoriev I.V."/>
            <person name="Schmitt R."/>
            <person name="Kirk D."/>
            <person name="Rokhsar D.S."/>
        </authorList>
    </citation>
    <scope>NUCLEOTIDE SEQUENCE [LARGE SCALE GENOMIC DNA]</scope>
    <source>
        <strain evidence="9">f. Nagariensis / Eve</strain>
    </source>
</reference>
<dbReference type="Pfam" id="PF04051">
    <property type="entry name" value="TRAPP"/>
    <property type="match status" value="1"/>
</dbReference>
<dbReference type="SUPFAM" id="SSF111126">
    <property type="entry name" value="Ligand-binding domain in the NO signalling and Golgi transport"/>
    <property type="match status" value="1"/>
</dbReference>
<proteinExistence type="inferred from homology"/>
<evidence type="ECO:0000256" key="4">
    <source>
        <dbReference type="ARBA" id="ARBA00022448"/>
    </source>
</evidence>
<dbReference type="eggNOG" id="KOG3330">
    <property type="taxonomic scope" value="Eukaryota"/>
</dbReference>
<accession>D8U7N6</accession>